<sequence>MIRFLIVRFFPSASYVQAAPGRPLIFQATLIHHRQPMKHIQSFTAVIFVGFMFLIFFYMNMNLETTNSRRAMSKAVLKQHDLQEDEVDVKTKRLEERDVTTSAAELYNVSVSDLLKKTIPHNGAYWNRLLYLSLKMRDDKNMSSRRSGPWSSCRENQELLITNVHDFPSYPVLFQLFVASMKCRAPPVIKQPNKCVSRDPGHHIFLLFAIKSSPGNFKQRQVVRETWGHEGKHVRTIFLLGSAGQDDPDFSFLLSMEDKHYGDILQWDFNESFLNLTLKMNMVLHWAVRRCPDISFVFSGDDDVFVNTPALLQYLRSLSPSKASQLYTGQVINHATPHRDPKNKYYVPQSFYDGPYPAYCGGGGFVFSGALLLPLYSIFQVIPLYPIDDAYIGMCFMALGVSPQPHNGFRTFDISDKDRENVCVHKNIILVHRRSPQEIKRLWRSIHSHLLTC</sequence>
<keyword evidence="5 16" id="KW-0328">Glycosyltransferase</keyword>
<comment type="subunit">
    <text evidence="15">Interacts with B3GNT8; this interaction greatly increases B3GNT2 catalytic activity, independently of B3GNT8 enzymatic activity.</text>
</comment>
<dbReference type="Proteomes" id="UP000694680">
    <property type="component" value="Chromosome 13"/>
</dbReference>
<evidence type="ECO:0000256" key="11">
    <source>
        <dbReference type="ARBA" id="ARBA00023136"/>
    </source>
</evidence>
<dbReference type="Gene3D" id="3.90.550.50">
    <property type="match status" value="1"/>
</dbReference>
<evidence type="ECO:0000256" key="5">
    <source>
        <dbReference type="ARBA" id="ARBA00022676"/>
    </source>
</evidence>
<dbReference type="GO" id="GO:0016262">
    <property type="term" value="F:protein N-acetylglucosaminyltransferase activity"/>
    <property type="evidence" value="ECO:0007669"/>
    <property type="project" value="TreeGrafter"/>
</dbReference>
<feature type="transmembrane region" description="Helical" evidence="16">
    <location>
        <begin position="42"/>
        <end position="60"/>
    </location>
</feature>
<keyword evidence="12" id="KW-0325">Glycoprotein</keyword>
<accession>A0A8C5H0N6</accession>
<keyword evidence="11 16" id="KW-0472">Membrane</keyword>
<dbReference type="InterPro" id="IPR002659">
    <property type="entry name" value="Glyco_trans_31"/>
</dbReference>
<reference evidence="17" key="1">
    <citation type="submission" date="2020-06" db="EMBL/GenBank/DDBJ databases">
        <authorList>
            <consortium name="Wellcome Sanger Institute Data Sharing"/>
        </authorList>
    </citation>
    <scope>NUCLEOTIDE SEQUENCE [LARGE SCALE GENOMIC DNA]</scope>
</reference>
<keyword evidence="8 16" id="KW-0735">Signal-anchor</keyword>
<evidence type="ECO:0000256" key="14">
    <source>
        <dbReference type="ARBA" id="ARBA00050470"/>
    </source>
</evidence>
<evidence type="ECO:0000313" key="18">
    <source>
        <dbReference type="Proteomes" id="UP000694680"/>
    </source>
</evidence>
<evidence type="ECO:0000256" key="9">
    <source>
        <dbReference type="ARBA" id="ARBA00022989"/>
    </source>
</evidence>
<reference evidence="17" key="3">
    <citation type="submission" date="2025-09" db="UniProtKB">
        <authorList>
            <consortium name="Ensembl"/>
        </authorList>
    </citation>
    <scope>IDENTIFICATION</scope>
</reference>
<evidence type="ECO:0000256" key="8">
    <source>
        <dbReference type="ARBA" id="ARBA00022968"/>
    </source>
</evidence>
<dbReference type="EC" id="2.4.1.-" evidence="16"/>
<name>A0A8C5H0N6_GOUWI</name>
<evidence type="ECO:0000256" key="12">
    <source>
        <dbReference type="ARBA" id="ARBA00023180"/>
    </source>
</evidence>
<keyword evidence="9 16" id="KW-1133">Transmembrane helix</keyword>
<evidence type="ECO:0000256" key="15">
    <source>
        <dbReference type="ARBA" id="ARBA00065824"/>
    </source>
</evidence>
<dbReference type="GO" id="GO:0000139">
    <property type="term" value="C:Golgi membrane"/>
    <property type="evidence" value="ECO:0007669"/>
    <property type="project" value="UniProtKB-SubCell"/>
</dbReference>
<evidence type="ECO:0000256" key="1">
    <source>
        <dbReference type="ARBA" id="ARBA00001936"/>
    </source>
</evidence>
<keyword evidence="6" id="KW-0808">Transferase</keyword>
<organism evidence="17 18">
    <name type="scientific">Gouania willdenowi</name>
    <name type="common">Blunt-snouted clingfish</name>
    <name type="synonym">Lepadogaster willdenowi</name>
    <dbReference type="NCBI Taxonomy" id="441366"/>
    <lineage>
        <taxon>Eukaryota</taxon>
        <taxon>Metazoa</taxon>
        <taxon>Chordata</taxon>
        <taxon>Craniata</taxon>
        <taxon>Vertebrata</taxon>
        <taxon>Euteleostomi</taxon>
        <taxon>Actinopterygii</taxon>
        <taxon>Neopterygii</taxon>
        <taxon>Teleostei</taxon>
        <taxon>Neoteleostei</taxon>
        <taxon>Acanthomorphata</taxon>
        <taxon>Ovalentaria</taxon>
        <taxon>Blenniimorphae</taxon>
        <taxon>Blenniiformes</taxon>
        <taxon>Gobiesocoidei</taxon>
        <taxon>Gobiesocidae</taxon>
        <taxon>Gobiesocinae</taxon>
        <taxon>Gouania</taxon>
    </lineage>
</organism>
<comment type="subcellular location">
    <subcellularLocation>
        <location evidence="2 16">Golgi apparatus membrane</location>
        <topology evidence="2 16">Single-pass type II membrane protein</topology>
    </subcellularLocation>
</comment>
<dbReference type="Pfam" id="PF01762">
    <property type="entry name" value="Galactosyl_T"/>
    <property type="match status" value="1"/>
</dbReference>
<evidence type="ECO:0000256" key="10">
    <source>
        <dbReference type="ARBA" id="ARBA00023034"/>
    </source>
</evidence>
<keyword evidence="13" id="KW-0464">Manganese</keyword>
<dbReference type="PANTHER" id="PTHR11214:SF87">
    <property type="entry name" value="UDP-GLCNAC:BETAGAL BETA-1,3-N-ACETYLGLUCOSAMINYLTRANSFERASE 8"/>
    <property type="match status" value="1"/>
</dbReference>
<reference evidence="17" key="2">
    <citation type="submission" date="2025-08" db="UniProtKB">
        <authorList>
            <consortium name="Ensembl"/>
        </authorList>
    </citation>
    <scope>IDENTIFICATION</scope>
</reference>
<proteinExistence type="inferred from homology"/>
<gene>
    <name evidence="17" type="primary">b3gnt2l</name>
</gene>
<keyword evidence="10 16" id="KW-0333">Golgi apparatus</keyword>
<comment type="similarity">
    <text evidence="4 16">Belongs to the glycosyltransferase 31 family.</text>
</comment>
<evidence type="ECO:0000256" key="2">
    <source>
        <dbReference type="ARBA" id="ARBA00004323"/>
    </source>
</evidence>
<evidence type="ECO:0000256" key="4">
    <source>
        <dbReference type="ARBA" id="ARBA00008661"/>
    </source>
</evidence>
<evidence type="ECO:0000256" key="16">
    <source>
        <dbReference type="RuleBase" id="RU363063"/>
    </source>
</evidence>
<evidence type="ECO:0000313" key="17">
    <source>
        <dbReference type="Ensembl" id="ENSGWIP00000038295.1"/>
    </source>
</evidence>
<protein>
    <recommendedName>
        <fullName evidence="16">Hexosyltransferase</fullName>
        <ecNumber evidence="16">2.4.1.-</ecNumber>
    </recommendedName>
</protein>
<dbReference type="PANTHER" id="PTHR11214">
    <property type="entry name" value="BETA-1,3-N-ACETYLGLUCOSAMINYLTRANSFERASE"/>
    <property type="match status" value="1"/>
</dbReference>
<comment type="catalytic activity">
    <reaction evidence="14">
        <text>a beta-D-galactosyl-(1-&gt;4)-N-acetyl-beta-D-glucosaminyl derivative + UDP-N-acetyl-alpha-D-glucosamine = an N-acetyl-beta-D-glucosaminyl-(1-&gt;3)-beta-D-galactosyl-(1-&gt;4)-N-acetyl-beta-D-glucosaminyl derivative + UDP + H(+)</text>
        <dbReference type="Rhea" id="RHEA:14389"/>
        <dbReference type="ChEBI" id="CHEBI:15378"/>
        <dbReference type="ChEBI" id="CHEBI:57705"/>
        <dbReference type="ChEBI" id="CHEBI:58223"/>
        <dbReference type="ChEBI" id="CHEBI:133507"/>
        <dbReference type="ChEBI" id="CHEBI:134090"/>
        <dbReference type="EC" id="2.4.1.149"/>
    </reaction>
</comment>
<dbReference type="Ensembl" id="ENSGWIT00000041695.1">
    <property type="protein sequence ID" value="ENSGWIP00000038295.1"/>
    <property type="gene ID" value="ENSGWIG00000019609.1"/>
</dbReference>
<comment type="cofactor">
    <cofactor evidence="1">
        <name>Mn(2+)</name>
        <dbReference type="ChEBI" id="CHEBI:29035"/>
    </cofactor>
</comment>
<dbReference type="GO" id="GO:0030311">
    <property type="term" value="P:poly-N-acetyllactosamine biosynthetic process"/>
    <property type="evidence" value="ECO:0007669"/>
    <property type="project" value="TreeGrafter"/>
</dbReference>
<evidence type="ECO:0000256" key="3">
    <source>
        <dbReference type="ARBA" id="ARBA00004922"/>
    </source>
</evidence>
<keyword evidence="18" id="KW-1185">Reference proteome</keyword>
<keyword evidence="7 16" id="KW-0812">Transmembrane</keyword>
<evidence type="ECO:0000256" key="7">
    <source>
        <dbReference type="ARBA" id="ARBA00022692"/>
    </source>
</evidence>
<dbReference type="GO" id="GO:0006493">
    <property type="term" value="P:protein O-linked glycosylation"/>
    <property type="evidence" value="ECO:0007669"/>
    <property type="project" value="TreeGrafter"/>
</dbReference>
<evidence type="ECO:0000256" key="13">
    <source>
        <dbReference type="ARBA" id="ARBA00023211"/>
    </source>
</evidence>
<dbReference type="FunFam" id="3.90.550.50:FF:000010">
    <property type="entry name" value="Hexosyltransferase"/>
    <property type="match status" value="1"/>
</dbReference>
<comment type="pathway">
    <text evidence="3">Protein modification; protein glycosylation.</text>
</comment>
<dbReference type="GO" id="GO:0008532">
    <property type="term" value="F:N-acetyllactosaminide beta-1,3-N-acetylglucosaminyltransferase activity"/>
    <property type="evidence" value="ECO:0007669"/>
    <property type="project" value="UniProtKB-EC"/>
</dbReference>
<evidence type="ECO:0000256" key="6">
    <source>
        <dbReference type="ARBA" id="ARBA00022679"/>
    </source>
</evidence>
<dbReference type="AlphaFoldDB" id="A0A8C5H0N6"/>